<dbReference type="InterPro" id="IPR056828">
    <property type="entry name" value="Beta-prop_TEP1_C"/>
</dbReference>
<dbReference type="InterPro" id="IPR021772">
    <property type="entry name" value="WDR48/Bun107"/>
</dbReference>
<feature type="repeat" description="WD" evidence="4">
    <location>
        <begin position="185"/>
        <end position="224"/>
    </location>
</feature>
<keyword evidence="2 4" id="KW-0853">WD repeat</keyword>
<feature type="region of interest" description="Disordered" evidence="5">
    <location>
        <begin position="454"/>
        <end position="473"/>
    </location>
</feature>
<evidence type="ECO:0000256" key="4">
    <source>
        <dbReference type="PROSITE-ProRule" id="PRU00221"/>
    </source>
</evidence>
<dbReference type="OrthoDB" id="2421129at2759"/>
<dbReference type="InterPro" id="IPR001680">
    <property type="entry name" value="WD40_rpt"/>
</dbReference>
<feature type="compositionally biased region" description="Polar residues" evidence="5">
    <location>
        <begin position="573"/>
        <end position="589"/>
    </location>
</feature>
<dbReference type="GeneID" id="30197748"/>
<dbReference type="SUPFAM" id="SSF50978">
    <property type="entry name" value="WD40 repeat-like"/>
    <property type="match status" value="1"/>
</dbReference>
<evidence type="ECO:0000256" key="5">
    <source>
        <dbReference type="SAM" id="MobiDB-lite"/>
    </source>
</evidence>
<gene>
    <name evidence="7" type="ORF">WICANDRAFT_107445</name>
</gene>
<evidence type="ECO:0000256" key="1">
    <source>
        <dbReference type="ARBA" id="ARBA00006917"/>
    </source>
</evidence>
<proteinExistence type="inferred from homology"/>
<dbReference type="PROSITE" id="PS50294">
    <property type="entry name" value="WD_REPEATS_REGION"/>
    <property type="match status" value="1"/>
</dbReference>
<dbReference type="InterPro" id="IPR020472">
    <property type="entry name" value="WD40_PAC1"/>
</dbReference>
<dbReference type="InterPro" id="IPR015943">
    <property type="entry name" value="WD40/YVTN_repeat-like_dom_sf"/>
</dbReference>
<dbReference type="InterPro" id="IPR036322">
    <property type="entry name" value="WD40_repeat_dom_sf"/>
</dbReference>
<organism evidence="7 8">
    <name type="scientific">Wickerhamomyces anomalus (strain ATCC 58044 / CBS 1984 / NCYC 433 / NRRL Y-366-8)</name>
    <name type="common">Yeast</name>
    <name type="synonym">Hansenula anomala</name>
    <dbReference type="NCBI Taxonomy" id="683960"/>
    <lineage>
        <taxon>Eukaryota</taxon>
        <taxon>Fungi</taxon>
        <taxon>Dikarya</taxon>
        <taxon>Ascomycota</taxon>
        <taxon>Saccharomycotina</taxon>
        <taxon>Saccharomycetes</taxon>
        <taxon>Phaffomycetales</taxon>
        <taxon>Wickerhamomycetaceae</taxon>
        <taxon>Wickerhamomyces</taxon>
    </lineage>
</organism>
<dbReference type="Proteomes" id="UP000094112">
    <property type="component" value="Unassembled WGS sequence"/>
</dbReference>
<dbReference type="PROSITE" id="PS00678">
    <property type="entry name" value="WD_REPEATS_1"/>
    <property type="match status" value="3"/>
</dbReference>
<dbReference type="Pfam" id="PF11816">
    <property type="entry name" value="DUF3337"/>
    <property type="match status" value="1"/>
</dbReference>
<keyword evidence="3" id="KW-0677">Repeat</keyword>
<keyword evidence="8" id="KW-1185">Reference proteome</keyword>
<dbReference type="RefSeq" id="XP_019036313.1">
    <property type="nucleotide sequence ID" value="XM_019180502.1"/>
</dbReference>
<evidence type="ECO:0000256" key="3">
    <source>
        <dbReference type="ARBA" id="ARBA00022737"/>
    </source>
</evidence>
<feature type="compositionally biased region" description="Low complexity" evidence="5">
    <location>
        <begin position="527"/>
        <end position="539"/>
    </location>
</feature>
<feature type="compositionally biased region" description="Low complexity" evidence="5">
    <location>
        <begin position="559"/>
        <end position="572"/>
    </location>
</feature>
<dbReference type="GO" id="GO:0043130">
    <property type="term" value="F:ubiquitin binding"/>
    <property type="evidence" value="ECO:0007669"/>
    <property type="project" value="TreeGrafter"/>
</dbReference>
<dbReference type="PANTHER" id="PTHR19862">
    <property type="entry name" value="WD REPEAT-CONTAINING PROTEIN 48"/>
    <property type="match status" value="1"/>
</dbReference>
<protein>
    <recommendedName>
        <fullName evidence="6">TEP-1 C-terminal beta-propeller domain-containing protein</fullName>
    </recommendedName>
</protein>
<comment type="similarity">
    <text evidence="1">Belongs to the WD repeat WDR48 family.</text>
</comment>
<dbReference type="PROSITE" id="PS50082">
    <property type="entry name" value="WD_REPEATS_2"/>
    <property type="match status" value="3"/>
</dbReference>
<evidence type="ECO:0000259" key="6">
    <source>
        <dbReference type="Pfam" id="PF25048"/>
    </source>
</evidence>
<evidence type="ECO:0000313" key="8">
    <source>
        <dbReference type="Proteomes" id="UP000094112"/>
    </source>
</evidence>
<reference evidence="7 8" key="1">
    <citation type="journal article" date="2016" name="Proc. Natl. Acad. Sci. U.S.A.">
        <title>Comparative genomics of biotechnologically important yeasts.</title>
        <authorList>
            <person name="Riley R."/>
            <person name="Haridas S."/>
            <person name="Wolfe K.H."/>
            <person name="Lopes M.R."/>
            <person name="Hittinger C.T."/>
            <person name="Goeker M."/>
            <person name="Salamov A.A."/>
            <person name="Wisecaver J.H."/>
            <person name="Long T.M."/>
            <person name="Calvey C.H."/>
            <person name="Aerts A.L."/>
            <person name="Barry K.W."/>
            <person name="Choi C."/>
            <person name="Clum A."/>
            <person name="Coughlan A.Y."/>
            <person name="Deshpande S."/>
            <person name="Douglass A.P."/>
            <person name="Hanson S.J."/>
            <person name="Klenk H.-P."/>
            <person name="LaButti K.M."/>
            <person name="Lapidus A."/>
            <person name="Lindquist E.A."/>
            <person name="Lipzen A.M."/>
            <person name="Meier-Kolthoff J.P."/>
            <person name="Ohm R.A."/>
            <person name="Otillar R.P."/>
            <person name="Pangilinan J.L."/>
            <person name="Peng Y."/>
            <person name="Rokas A."/>
            <person name="Rosa C.A."/>
            <person name="Scheuner C."/>
            <person name="Sibirny A.A."/>
            <person name="Slot J.C."/>
            <person name="Stielow J.B."/>
            <person name="Sun H."/>
            <person name="Kurtzman C.P."/>
            <person name="Blackwell M."/>
            <person name="Grigoriev I.V."/>
            <person name="Jeffries T.W."/>
        </authorList>
    </citation>
    <scope>NUCLEOTIDE SEQUENCE [LARGE SCALE GENOMIC DNA]</scope>
    <source>
        <strain evidence="8">ATCC 58044 / CBS 1984 / NCYC 433 / NRRL Y-366-8</strain>
    </source>
</reference>
<evidence type="ECO:0000256" key="2">
    <source>
        <dbReference type="ARBA" id="ARBA00022574"/>
    </source>
</evidence>
<name>A0A1E3NVF5_WICAA</name>
<dbReference type="CDD" id="cd17041">
    <property type="entry name" value="Ubl_WDR48"/>
    <property type="match status" value="1"/>
</dbReference>
<feature type="repeat" description="WD" evidence="4">
    <location>
        <begin position="58"/>
        <end position="98"/>
    </location>
</feature>
<dbReference type="InterPro" id="IPR051246">
    <property type="entry name" value="WDR48"/>
</dbReference>
<dbReference type="Pfam" id="PF25048">
    <property type="entry name" value="Beta-prop_TEP1_C"/>
    <property type="match status" value="1"/>
</dbReference>
<dbReference type="PANTHER" id="PTHR19862:SF14">
    <property type="entry name" value="WD REPEAT-CONTAINING PROTEIN 48"/>
    <property type="match status" value="1"/>
</dbReference>
<evidence type="ECO:0000313" key="7">
    <source>
        <dbReference type="EMBL" id="ODQ57106.1"/>
    </source>
</evidence>
<dbReference type="EMBL" id="KV454214">
    <property type="protein sequence ID" value="ODQ57106.1"/>
    <property type="molecule type" value="Genomic_DNA"/>
</dbReference>
<dbReference type="InterPro" id="IPR019775">
    <property type="entry name" value="WD40_repeat_CS"/>
</dbReference>
<feature type="repeat" description="WD" evidence="4">
    <location>
        <begin position="98"/>
        <end position="138"/>
    </location>
</feature>
<sequence length="801" mass="90190">MSRYHPKSLSYVLGVNGQDESHVLPINAIKSDNTHLFTGGRDGVVAVFDHNIDVKNHSQLHTDWVNDIELLNNENLVSCSSDLSVKLWNFQTNDYALIGHHHDYVKALTVTGDGLVISGGLDRFVNVWDVEKSVKVSAYENELSDDKGSIYTLGSNKSTGLVAFGDNGANILLFDPKSSKPICELQNHRDTVKSLIVGENYLLSGSSDHNVHLWDLRTNKVLKTYNFENSVWSLYSNDDEFNEFYTGDSKGRIYHTNQDITDIIGHEKKGVLSINKFQNEIWSSSMENSNLTNWTDHSKTRVGEPGMIKARLLNNRRYVVTLSTSDEVKLWDIVRCVELKNFGTDVGFEDVIDEYQTNEILPTWCRVTVKAGRLFIVLSETTYLNTEVYGDDIEEYGLKLDHETRYSLGKIVINSIFHKFLDYEQSQDHEIREGRIKELKGVSKLHLLSRLSSHENTPAHSVPHSQTQTPVDEHKSFFSDKLSDSLSSLPPSSAPAVLQDSNSENNQKKEDTGTPSSFRRLKLFGRKSSSSKNQSIPISEEGPVDEPPAPTANAVSTSQLPQQPTTAPEPQTSNGGDNASSKSQPNSEPGSKDGSRKSSQAEVDDSFQTVLQEIKNTYDSISHANQLHVSYITPPPKYEVPVIELPHDLIIIINERVGGSSNELDLYSEFLSSLNYQTLENLLPKWIGNFILKNRFTIKDFPKIGFTISRLPSATDIPNITNGNCRLNAYNMLRVKRILTYITDRMESKTSEMTHHVKPEEWLEVLCNDKVLPNNMTLATLKATIWRSSGDIQITYRRKEE</sequence>
<dbReference type="Gene3D" id="2.130.10.10">
    <property type="entry name" value="YVTN repeat-like/Quinoprotein amine dehydrogenase"/>
    <property type="match status" value="2"/>
</dbReference>
<dbReference type="SMART" id="SM00320">
    <property type="entry name" value="WD40"/>
    <property type="match status" value="7"/>
</dbReference>
<accession>A0A1E3NVF5</accession>
<feature type="compositionally biased region" description="Polar residues" evidence="5">
    <location>
        <begin position="455"/>
        <end position="470"/>
    </location>
</feature>
<dbReference type="GO" id="GO:0000724">
    <property type="term" value="P:double-strand break repair via homologous recombination"/>
    <property type="evidence" value="ECO:0007669"/>
    <property type="project" value="TreeGrafter"/>
</dbReference>
<dbReference type="STRING" id="683960.A0A1E3NVF5"/>
<dbReference type="PRINTS" id="PR00320">
    <property type="entry name" value="GPROTEINBRPT"/>
</dbReference>
<dbReference type="Pfam" id="PF00400">
    <property type="entry name" value="WD40"/>
    <property type="match status" value="2"/>
</dbReference>
<dbReference type="AlphaFoldDB" id="A0A1E3NVF5"/>
<feature type="region of interest" description="Disordered" evidence="5">
    <location>
        <begin position="480"/>
        <end position="604"/>
    </location>
</feature>
<feature type="domain" description="TEP-1 C-terminal beta-propeller" evidence="6">
    <location>
        <begin position="188"/>
        <end position="255"/>
    </location>
</feature>